<proteinExistence type="predicted"/>
<protein>
    <submittedName>
        <fullName evidence="1">Uncharacterized protein</fullName>
    </submittedName>
</protein>
<evidence type="ECO:0000313" key="2">
    <source>
        <dbReference type="Proteomes" id="UP000319817"/>
    </source>
</evidence>
<organism evidence="1 2">
    <name type="scientific">Stieleria marina</name>
    <dbReference type="NCBI Taxonomy" id="1930275"/>
    <lineage>
        <taxon>Bacteria</taxon>
        <taxon>Pseudomonadati</taxon>
        <taxon>Planctomycetota</taxon>
        <taxon>Planctomycetia</taxon>
        <taxon>Pirellulales</taxon>
        <taxon>Pirellulaceae</taxon>
        <taxon>Stieleria</taxon>
    </lineage>
</organism>
<sequence>MPVGWIVSIDANACIGREGLHRTRNDRAFAWADSGTQSVRQSDRPEMTIMDVISFIASLNRPVFHC</sequence>
<gene>
    <name evidence="1" type="ORF">K239x_43700</name>
</gene>
<dbReference type="Proteomes" id="UP000319817">
    <property type="component" value="Chromosome"/>
</dbReference>
<name>A0A517NZ04_9BACT</name>
<dbReference type="EMBL" id="CP036526">
    <property type="protein sequence ID" value="QDT12360.1"/>
    <property type="molecule type" value="Genomic_DNA"/>
</dbReference>
<dbReference type="AlphaFoldDB" id="A0A517NZ04"/>
<keyword evidence="2" id="KW-1185">Reference proteome</keyword>
<evidence type="ECO:0000313" key="1">
    <source>
        <dbReference type="EMBL" id="QDT12360.1"/>
    </source>
</evidence>
<accession>A0A517NZ04</accession>
<reference evidence="1 2" key="1">
    <citation type="submission" date="2019-02" db="EMBL/GenBank/DDBJ databases">
        <title>Deep-cultivation of Planctomycetes and their phenomic and genomic characterization uncovers novel biology.</title>
        <authorList>
            <person name="Wiegand S."/>
            <person name="Jogler M."/>
            <person name="Boedeker C."/>
            <person name="Pinto D."/>
            <person name="Vollmers J."/>
            <person name="Rivas-Marin E."/>
            <person name="Kohn T."/>
            <person name="Peeters S.H."/>
            <person name="Heuer A."/>
            <person name="Rast P."/>
            <person name="Oberbeckmann S."/>
            <person name="Bunk B."/>
            <person name="Jeske O."/>
            <person name="Meyerdierks A."/>
            <person name="Storesund J.E."/>
            <person name="Kallscheuer N."/>
            <person name="Luecker S."/>
            <person name="Lage O.M."/>
            <person name="Pohl T."/>
            <person name="Merkel B.J."/>
            <person name="Hornburger P."/>
            <person name="Mueller R.-W."/>
            <person name="Bruemmer F."/>
            <person name="Labrenz M."/>
            <person name="Spormann A.M."/>
            <person name="Op den Camp H."/>
            <person name="Overmann J."/>
            <person name="Amann R."/>
            <person name="Jetten M.S.M."/>
            <person name="Mascher T."/>
            <person name="Medema M.H."/>
            <person name="Devos D.P."/>
            <person name="Kaster A.-K."/>
            <person name="Ovreas L."/>
            <person name="Rohde M."/>
            <person name="Galperin M.Y."/>
            <person name="Jogler C."/>
        </authorList>
    </citation>
    <scope>NUCLEOTIDE SEQUENCE [LARGE SCALE GENOMIC DNA]</scope>
    <source>
        <strain evidence="1 2">K23_9</strain>
    </source>
</reference>